<accession>A0A0E9XBZ9</accession>
<proteinExistence type="predicted"/>
<dbReference type="AlphaFoldDB" id="A0A0E9XBZ9"/>
<dbReference type="EMBL" id="GBXM01008330">
    <property type="protein sequence ID" value="JAI00248.1"/>
    <property type="molecule type" value="Transcribed_RNA"/>
</dbReference>
<sequence>MYIFYDVLHIFTICFSCDKYQLLIKFQNIIVDVLFCFQV</sequence>
<reference evidence="1" key="2">
    <citation type="journal article" date="2015" name="Fish Shellfish Immunol.">
        <title>Early steps in the European eel (Anguilla anguilla)-Vibrio vulnificus interaction in the gills: Role of the RtxA13 toxin.</title>
        <authorList>
            <person name="Callol A."/>
            <person name="Pajuelo D."/>
            <person name="Ebbesson L."/>
            <person name="Teles M."/>
            <person name="MacKenzie S."/>
            <person name="Amaro C."/>
        </authorList>
    </citation>
    <scope>NUCLEOTIDE SEQUENCE</scope>
</reference>
<organism evidence="1">
    <name type="scientific">Anguilla anguilla</name>
    <name type="common">European freshwater eel</name>
    <name type="synonym">Muraena anguilla</name>
    <dbReference type="NCBI Taxonomy" id="7936"/>
    <lineage>
        <taxon>Eukaryota</taxon>
        <taxon>Metazoa</taxon>
        <taxon>Chordata</taxon>
        <taxon>Craniata</taxon>
        <taxon>Vertebrata</taxon>
        <taxon>Euteleostomi</taxon>
        <taxon>Actinopterygii</taxon>
        <taxon>Neopterygii</taxon>
        <taxon>Teleostei</taxon>
        <taxon>Anguilliformes</taxon>
        <taxon>Anguillidae</taxon>
        <taxon>Anguilla</taxon>
    </lineage>
</organism>
<reference evidence="1" key="1">
    <citation type="submission" date="2014-11" db="EMBL/GenBank/DDBJ databases">
        <authorList>
            <person name="Amaro Gonzalez C."/>
        </authorList>
    </citation>
    <scope>NUCLEOTIDE SEQUENCE</scope>
</reference>
<name>A0A0E9XBZ9_ANGAN</name>
<protein>
    <submittedName>
        <fullName evidence="1">Uncharacterized protein</fullName>
    </submittedName>
</protein>
<evidence type="ECO:0000313" key="1">
    <source>
        <dbReference type="EMBL" id="JAI00248.1"/>
    </source>
</evidence>